<accession>A0A4Q6XVR3</accession>
<dbReference type="InterPro" id="IPR050300">
    <property type="entry name" value="GDXG_lipolytic_enzyme"/>
</dbReference>
<dbReference type="Pfam" id="PF20434">
    <property type="entry name" value="BD-FAE"/>
    <property type="match status" value="1"/>
</dbReference>
<keyword evidence="1 3" id="KW-0378">Hydrolase</keyword>
<evidence type="ECO:0000256" key="1">
    <source>
        <dbReference type="ARBA" id="ARBA00022801"/>
    </source>
</evidence>
<dbReference type="InterPro" id="IPR029058">
    <property type="entry name" value="AB_hydrolase_fold"/>
</dbReference>
<dbReference type="EMBL" id="SGIS01000067">
    <property type="protein sequence ID" value="RZF60526.1"/>
    <property type="molecule type" value="Genomic_DNA"/>
</dbReference>
<dbReference type="InterPro" id="IPR049492">
    <property type="entry name" value="BD-FAE-like_dom"/>
</dbReference>
<organism evidence="3 4">
    <name type="scientific">Sphingomonas populi</name>
    <dbReference type="NCBI Taxonomy" id="2484750"/>
    <lineage>
        <taxon>Bacteria</taxon>
        <taxon>Pseudomonadati</taxon>
        <taxon>Pseudomonadota</taxon>
        <taxon>Alphaproteobacteria</taxon>
        <taxon>Sphingomonadales</taxon>
        <taxon>Sphingomonadaceae</taxon>
        <taxon>Sphingomonas</taxon>
    </lineage>
</organism>
<comment type="caution">
    <text evidence="3">The sequence shown here is derived from an EMBL/GenBank/DDBJ whole genome shotgun (WGS) entry which is preliminary data.</text>
</comment>
<dbReference type="Gene3D" id="3.40.50.1820">
    <property type="entry name" value="alpha/beta hydrolase"/>
    <property type="match status" value="1"/>
</dbReference>
<evidence type="ECO:0000259" key="2">
    <source>
        <dbReference type="Pfam" id="PF20434"/>
    </source>
</evidence>
<evidence type="ECO:0000313" key="3">
    <source>
        <dbReference type="EMBL" id="RZF60526.1"/>
    </source>
</evidence>
<dbReference type="PANTHER" id="PTHR48081">
    <property type="entry name" value="AB HYDROLASE SUPERFAMILY PROTEIN C4A8.06C"/>
    <property type="match status" value="1"/>
</dbReference>
<dbReference type="AlphaFoldDB" id="A0A4Q6XVR3"/>
<dbReference type="OrthoDB" id="9771666at2"/>
<gene>
    <name evidence="3" type="ORF">EWE75_22670</name>
</gene>
<sequence>MIAALLLSVAGPAVANRAIDDSYTVARRFEGYRSQYPGIALPVIAPQTGQTLAFDLVYKTVGDRDLHIDVFGPARRRNIGQGLVLVHGGAWRSGSKAHFYALANLLAQRGFTIFLPEYRLTPEKPYPAGMDDIADAMAWAQQHAPRYGLRADRIAIGGASSGGQMASLLAYGGASPASSTARLSPNALIDLDGVLDATNPLALQYENAAGPASPLAQWLGGSFEQAPGLWRAASAASHVGASSPPTLIISSGAPRFTAGRERVLSVLHRNGIRTSIYTYTKAPHDFWLFDPYLNQAVSLITTFLRAVDADQAHKAKL</sequence>
<evidence type="ECO:0000313" key="4">
    <source>
        <dbReference type="Proteomes" id="UP000292085"/>
    </source>
</evidence>
<name>A0A4Q6XVR3_9SPHN</name>
<protein>
    <submittedName>
        <fullName evidence="3">Alpha/beta hydrolase</fullName>
    </submittedName>
</protein>
<feature type="domain" description="BD-FAE-like" evidence="2">
    <location>
        <begin position="69"/>
        <end position="250"/>
    </location>
</feature>
<dbReference type="Proteomes" id="UP000292085">
    <property type="component" value="Unassembled WGS sequence"/>
</dbReference>
<dbReference type="GO" id="GO:0016787">
    <property type="term" value="F:hydrolase activity"/>
    <property type="evidence" value="ECO:0007669"/>
    <property type="project" value="UniProtKB-KW"/>
</dbReference>
<dbReference type="SUPFAM" id="SSF53474">
    <property type="entry name" value="alpha/beta-Hydrolases"/>
    <property type="match status" value="1"/>
</dbReference>
<reference evidence="3 4" key="1">
    <citation type="submission" date="2019-02" db="EMBL/GenBank/DDBJ databases">
        <authorList>
            <person name="Li Y."/>
        </authorList>
    </citation>
    <scope>NUCLEOTIDE SEQUENCE [LARGE SCALE GENOMIC DNA]</scope>
    <source>
        <strain evidence="3 4">3-7</strain>
    </source>
</reference>
<proteinExistence type="predicted"/>
<keyword evidence="4" id="KW-1185">Reference proteome</keyword>